<dbReference type="InterPro" id="IPR036852">
    <property type="entry name" value="Peptidase_S8/S53_dom_sf"/>
</dbReference>
<dbReference type="InterPro" id="IPR050131">
    <property type="entry name" value="Peptidase_S8_subtilisin-like"/>
</dbReference>
<dbReference type="InterPro" id="IPR000209">
    <property type="entry name" value="Peptidase_S8/S53_dom"/>
</dbReference>
<dbReference type="InterPro" id="IPR015500">
    <property type="entry name" value="Peptidase_S8_subtilisin-rel"/>
</dbReference>
<keyword evidence="3 5" id="KW-0378">Hydrolase</keyword>
<name>A0A0C9MXL8_9FUNG</name>
<dbReference type="EMBL" id="DF836487">
    <property type="protein sequence ID" value="GAN08302.1"/>
    <property type="molecule type" value="Genomic_DNA"/>
</dbReference>
<evidence type="ECO:0000256" key="4">
    <source>
        <dbReference type="ARBA" id="ARBA00022825"/>
    </source>
</evidence>
<dbReference type="Pfam" id="PF00082">
    <property type="entry name" value="Peptidase_S8"/>
    <property type="match status" value="1"/>
</dbReference>
<dbReference type="PRINTS" id="PR00723">
    <property type="entry name" value="SUBTILISIN"/>
</dbReference>
<dbReference type="PROSITE" id="PS00137">
    <property type="entry name" value="SUBTILASE_HIS"/>
    <property type="match status" value="1"/>
</dbReference>
<dbReference type="Gene3D" id="3.40.50.200">
    <property type="entry name" value="Peptidase S8/S53 domain"/>
    <property type="match status" value="1"/>
</dbReference>
<evidence type="ECO:0000256" key="1">
    <source>
        <dbReference type="ARBA" id="ARBA00011073"/>
    </source>
</evidence>
<evidence type="ECO:0000256" key="6">
    <source>
        <dbReference type="SAM" id="SignalP"/>
    </source>
</evidence>
<accession>A0A0C9MXL8</accession>
<feature type="chain" id="PRO_5002200090" evidence="6">
    <location>
        <begin position="22"/>
        <end position="451"/>
    </location>
</feature>
<keyword evidence="6" id="KW-0732">Signal</keyword>
<dbReference type="SUPFAM" id="SSF52743">
    <property type="entry name" value="Subtilisin-like"/>
    <property type="match status" value="1"/>
</dbReference>
<protein>
    <submittedName>
        <fullName evidence="8">Vacuolar serine protease Isp6</fullName>
    </submittedName>
</protein>
<dbReference type="InterPro" id="IPR023828">
    <property type="entry name" value="Peptidase_S8_Ser-AS"/>
</dbReference>
<feature type="active site" description="Charge relay system" evidence="5">
    <location>
        <position position="208"/>
    </location>
</feature>
<evidence type="ECO:0000256" key="3">
    <source>
        <dbReference type="ARBA" id="ARBA00022801"/>
    </source>
</evidence>
<dbReference type="GO" id="GO:0005615">
    <property type="term" value="C:extracellular space"/>
    <property type="evidence" value="ECO:0007669"/>
    <property type="project" value="TreeGrafter"/>
</dbReference>
<evidence type="ECO:0000256" key="5">
    <source>
        <dbReference type="PROSITE-ProRule" id="PRU01240"/>
    </source>
</evidence>
<keyword evidence="2 5" id="KW-0645">Protease</keyword>
<dbReference type="AlphaFoldDB" id="A0A0C9MXL8"/>
<evidence type="ECO:0000313" key="9">
    <source>
        <dbReference type="Proteomes" id="UP000053815"/>
    </source>
</evidence>
<feature type="active site" description="Charge relay system" evidence="5">
    <location>
        <position position="392"/>
    </location>
</feature>
<dbReference type="InterPro" id="IPR022398">
    <property type="entry name" value="Peptidase_S8_His-AS"/>
</dbReference>
<dbReference type="PANTHER" id="PTHR43806">
    <property type="entry name" value="PEPTIDASE S8"/>
    <property type="match status" value="1"/>
</dbReference>
<dbReference type="PANTHER" id="PTHR43806:SF11">
    <property type="entry name" value="CEREVISIN-RELATED"/>
    <property type="match status" value="1"/>
</dbReference>
<proteinExistence type="inferred from homology"/>
<keyword evidence="9" id="KW-1185">Reference proteome</keyword>
<keyword evidence="4 5" id="KW-0720">Serine protease</keyword>
<dbReference type="Proteomes" id="UP000053815">
    <property type="component" value="Unassembled WGS sequence"/>
</dbReference>
<evidence type="ECO:0000259" key="7">
    <source>
        <dbReference type="Pfam" id="PF00082"/>
    </source>
</evidence>
<feature type="active site" description="Charge relay system" evidence="5">
    <location>
        <position position="240"/>
    </location>
</feature>
<dbReference type="PROSITE" id="PS51892">
    <property type="entry name" value="SUBTILASE"/>
    <property type="match status" value="1"/>
</dbReference>
<gene>
    <name evidence="8" type="ORF">MAM1_0198c07811</name>
</gene>
<dbReference type="GO" id="GO:0004252">
    <property type="term" value="F:serine-type endopeptidase activity"/>
    <property type="evidence" value="ECO:0007669"/>
    <property type="project" value="UniProtKB-UniRule"/>
</dbReference>
<organism evidence="8">
    <name type="scientific">Mucor ambiguus</name>
    <dbReference type="NCBI Taxonomy" id="91626"/>
    <lineage>
        <taxon>Eukaryota</taxon>
        <taxon>Fungi</taxon>
        <taxon>Fungi incertae sedis</taxon>
        <taxon>Mucoromycota</taxon>
        <taxon>Mucoromycotina</taxon>
        <taxon>Mucoromycetes</taxon>
        <taxon>Mucorales</taxon>
        <taxon>Mucorineae</taxon>
        <taxon>Mucoraceae</taxon>
        <taxon>Mucor</taxon>
    </lineage>
</organism>
<comment type="similarity">
    <text evidence="1 5">Belongs to the peptidase S8 family.</text>
</comment>
<reference evidence="8" key="1">
    <citation type="submission" date="2014-09" db="EMBL/GenBank/DDBJ databases">
        <title>Draft genome sequence of an oleaginous Mucoromycotina fungus Mucor ambiguus NBRC6742.</title>
        <authorList>
            <person name="Takeda I."/>
            <person name="Yamane N."/>
            <person name="Morita T."/>
            <person name="Tamano K."/>
            <person name="Machida M."/>
            <person name="Baker S."/>
            <person name="Koike H."/>
        </authorList>
    </citation>
    <scope>NUCLEOTIDE SEQUENCE</scope>
    <source>
        <strain evidence="8">NBRC 6742</strain>
    </source>
</reference>
<dbReference type="PROSITE" id="PS00138">
    <property type="entry name" value="SUBTILASE_SER"/>
    <property type="match status" value="1"/>
</dbReference>
<evidence type="ECO:0000256" key="2">
    <source>
        <dbReference type="ARBA" id="ARBA00022670"/>
    </source>
</evidence>
<dbReference type="STRING" id="91626.A0A0C9MXL8"/>
<dbReference type="OrthoDB" id="206201at2759"/>
<dbReference type="CDD" id="cd04077">
    <property type="entry name" value="Peptidases_S8_PCSK9_ProteinaseK_like"/>
    <property type="match status" value="1"/>
</dbReference>
<feature type="signal peptide" evidence="6">
    <location>
        <begin position="1"/>
        <end position="21"/>
    </location>
</feature>
<dbReference type="InterPro" id="IPR034193">
    <property type="entry name" value="PCSK9_ProteinaseK-like"/>
</dbReference>
<feature type="domain" description="Peptidase S8/S53" evidence="7">
    <location>
        <begin position="199"/>
        <end position="428"/>
    </location>
</feature>
<dbReference type="FunFam" id="3.40.50.200:FF:000014">
    <property type="entry name" value="Proteinase K"/>
    <property type="match status" value="1"/>
</dbReference>
<sequence length="451" mass="48474">MKSFLSLSIACLFLSSHVVNALVVRGDTGSSIPGGIESHFPTHIVKLKARNVQNITNFKSTDFINHHYSTFQTMRGSLQGKFDIKGASLHAESEGLEPKAVKNIDIGNEFKAVVGSFNPSFVNYLSQLEDVEYVETNQIYKAAILPAVSKPQPYISSQVSSKSKRNIITQMNVPSWGLARINRRDKDDMTTYSVDESAGGGVHVYVFDSGINVNHPDFGGRASMEASFIDYEDDIDYAGHGTHVAGTIGGSSYGVAKNAIIHGVKILDRNGDGTTSALIQAISHITQIAAPGRSIINLSLTGPRSQTIDDALSMAVQQHGIPIFVSAGNSGDNACDYSPSANPDVFTVGASNQNDIIPSFSSYGECVRIYAPGTNITSSWLGSESQTMDGTSMANPHVTGIAAMLMSEYEFHSASELYEAIMNIATENVLTSSMDDDGSERLLAYNGPERF</sequence>
<dbReference type="GO" id="GO:0006508">
    <property type="term" value="P:proteolysis"/>
    <property type="evidence" value="ECO:0007669"/>
    <property type="project" value="UniProtKB-KW"/>
</dbReference>
<evidence type="ECO:0000313" key="8">
    <source>
        <dbReference type="EMBL" id="GAN08302.1"/>
    </source>
</evidence>